<organism evidence="2 3">
    <name type="scientific">Trichonephila clavipes</name>
    <name type="common">Golden silk orbweaver</name>
    <name type="synonym">Nephila clavipes</name>
    <dbReference type="NCBI Taxonomy" id="2585209"/>
    <lineage>
        <taxon>Eukaryota</taxon>
        <taxon>Metazoa</taxon>
        <taxon>Ecdysozoa</taxon>
        <taxon>Arthropoda</taxon>
        <taxon>Chelicerata</taxon>
        <taxon>Arachnida</taxon>
        <taxon>Araneae</taxon>
        <taxon>Araneomorphae</taxon>
        <taxon>Entelegynae</taxon>
        <taxon>Araneoidea</taxon>
        <taxon>Nephilidae</taxon>
        <taxon>Trichonephila</taxon>
    </lineage>
</organism>
<feature type="compositionally biased region" description="Acidic residues" evidence="1">
    <location>
        <begin position="1"/>
        <end position="10"/>
    </location>
</feature>
<sequence length="222" mass="24640">MKFEPSETEDPSCRGAMHVKSDLAQSPPLSPWDERLSRCPARDLNPTPVVRKRETLPLSHWTCFIVLLINTHSHETSSTKNISPPAKSGLRPQIGFYVLGVSQALGPLEPPLPADEEVYVTLLYETNVRHGLGSNPGEGMDVCKCIVPSRHGGTLNSRRAASHLVRLVGREERWEPPDYPRVFSLKIGGTKQNSTVTCMVLKAKANVRRKNLALSRDEFRGP</sequence>
<name>A0A8X6R3F1_TRICX</name>
<feature type="region of interest" description="Disordered" evidence="1">
    <location>
        <begin position="1"/>
        <end position="34"/>
    </location>
</feature>
<evidence type="ECO:0000256" key="1">
    <source>
        <dbReference type="SAM" id="MobiDB-lite"/>
    </source>
</evidence>
<comment type="caution">
    <text evidence="2">The sequence shown here is derived from an EMBL/GenBank/DDBJ whole genome shotgun (WGS) entry which is preliminary data.</text>
</comment>
<dbReference type="EMBL" id="BMAU01021014">
    <property type="protein sequence ID" value="GFX86815.1"/>
    <property type="molecule type" value="Genomic_DNA"/>
</dbReference>
<dbReference type="AlphaFoldDB" id="A0A8X6R3F1"/>
<gene>
    <name evidence="2" type="primary">NCL1_38383</name>
    <name evidence="2" type="ORF">TNCV_3750881</name>
</gene>
<dbReference type="Proteomes" id="UP000887159">
    <property type="component" value="Unassembled WGS sequence"/>
</dbReference>
<keyword evidence="3" id="KW-1185">Reference proteome</keyword>
<accession>A0A8X6R3F1</accession>
<reference evidence="2" key="1">
    <citation type="submission" date="2020-08" db="EMBL/GenBank/DDBJ databases">
        <title>Multicomponent nature underlies the extraordinary mechanical properties of spider dragline silk.</title>
        <authorList>
            <person name="Kono N."/>
            <person name="Nakamura H."/>
            <person name="Mori M."/>
            <person name="Yoshida Y."/>
            <person name="Ohtoshi R."/>
            <person name="Malay A.D."/>
            <person name="Moran D.A.P."/>
            <person name="Tomita M."/>
            <person name="Numata K."/>
            <person name="Arakawa K."/>
        </authorList>
    </citation>
    <scope>NUCLEOTIDE SEQUENCE</scope>
</reference>
<evidence type="ECO:0000313" key="3">
    <source>
        <dbReference type="Proteomes" id="UP000887159"/>
    </source>
</evidence>
<evidence type="ECO:0000313" key="2">
    <source>
        <dbReference type="EMBL" id="GFX86815.1"/>
    </source>
</evidence>
<proteinExistence type="predicted"/>
<protein>
    <submittedName>
        <fullName evidence="2">Cullin-4A</fullName>
    </submittedName>
</protein>